<dbReference type="NCBIfam" id="TIGR03006">
    <property type="entry name" value="pepcterm_polyde"/>
    <property type="match status" value="1"/>
</dbReference>
<evidence type="ECO:0000313" key="3">
    <source>
        <dbReference type="EMBL" id="MCS5709135.1"/>
    </source>
</evidence>
<dbReference type="InterPro" id="IPR014344">
    <property type="entry name" value="XrtA_polysacc_deacetyl"/>
</dbReference>
<reference evidence="2" key="1">
    <citation type="submission" date="2015-09" db="EMBL/GenBank/DDBJ databases">
        <title>Draft Genome Sequences of Two Novel Amoeba-resistant Intranuclear Bacteria, Candidatus Berkiella cookevillensis and Candidatus Berkiella aquae.</title>
        <authorList>
            <person name="Mehari Y.T."/>
            <person name="Arivett B.A."/>
            <person name="Farone A.L."/>
            <person name="Gunderson J.H."/>
            <person name="Farone M.B."/>
        </authorList>
    </citation>
    <scope>NUCLEOTIDE SEQUENCE [LARGE SCALE GENOMIC DNA]</scope>
    <source>
        <strain evidence="2">CC99</strain>
    </source>
</reference>
<reference evidence="3" key="3">
    <citation type="submission" date="2021-06" db="EMBL/GenBank/DDBJ databases">
        <title>Genomic Description and Analysis of Intracellular Bacteria, Candidatus Berkiella cookevillensis and Candidatus Berkiella aquae.</title>
        <authorList>
            <person name="Kidane D.T."/>
            <person name="Mehari Y.T."/>
            <person name="Rice F.C."/>
            <person name="Arivett B.A."/>
            <person name="Farone A.L."/>
            <person name="Berk S.G."/>
            <person name="Farone M.B."/>
        </authorList>
    </citation>
    <scope>NUCLEOTIDE SEQUENCE</scope>
    <source>
        <strain evidence="3">CC99</strain>
    </source>
</reference>
<evidence type="ECO:0000313" key="4">
    <source>
        <dbReference type="Proteomes" id="UP000051494"/>
    </source>
</evidence>
<dbReference type="EC" id="3.5.1.-" evidence="2"/>
<evidence type="ECO:0000313" key="2">
    <source>
        <dbReference type="EMBL" id="KRG17937.1"/>
    </source>
</evidence>
<dbReference type="InterPro" id="IPR002509">
    <property type="entry name" value="NODB_dom"/>
</dbReference>
<dbReference type="AlphaFoldDB" id="A0A0Q9YN97"/>
<dbReference type="PATRIC" id="fig|1590042.3.peg.1926"/>
<dbReference type="PROSITE" id="PS51677">
    <property type="entry name" value="NODB"/>
    <property type="match status" value="1"/>
</dbReference>
<name>A0A0Q9YN97_9GAMM</name>
<sequence>MLDAKTKQKSAILTNAMTVDVEDYFQVSAFENRFPKDVWSILPTRVDYNTREILELFNQQGVKATFFILGWVAEKFPALIDEIVKEKHEIASHGYWHQRVNLLTPAEFKKDVLNSKQLLEDLSGLPVKGYRAPTYSINFQTQWALAILEECGFIYSSSIYPIKHDLYGWPSAPRFSFTSTPGGLIEIPISTVQWAGCNIPCGGGGYFRLFPYAFSRWAISHLNKKEGKPSIFYFHPWEIDPNQPKQTNLSVKTKFRHYHNLSFMKNKITKLLEEFKWGTIDNVFLRTTNYEAKQQYSIS</sequence>
<dbReference type="Proteomes" id="UP000051494">
    <property type="component" value="Unassembled WGS sequence"/>
</dbReference>
<dbReference type="PANTHER" id="PTHR47561:SF1">
    <property type="entry name" value="POLYSACCHARIDE DEACETYLASE FAMILY PROTEIN (AFU_ORTHOLOGUE AFUA_6G05030)"/>
    <property type="match status" value="1"/>
</dbReference>
<evidence type="ECO:0000259" key="1">
    <source>
        <dbReference type="PROSITE" id="PS51677"/>
    </source>
</evidence>
<dbReference type="EMBL" id="LKHV02000001">
    <property type="protein sequence ID" value="MCS5709135.1"/>
    <property type="molecule type" value="Genomic_DNA"/>
</dbReference>
<reference evidence="3" key="2">
    <citation type="journal article" date="2016" name="Genome Announc.">
        <title>Draft Genome Sequences of Two Novel Amoeba-Resistant Intranuclear Bacteria, 'Candidatus Berkiella cookevillensis' and 'Candidatus Berkiella aquae'.</title>
        <authorList>
            <person name="Mehari Y.T."/>
            <person name="Arivett B.A."/>
            <person name="Farone A.L."/>
            <person name="Gunderson J.H."/>
            <person name="Farone M.B."/>
        </authorList>
    </citation>
    <scope>NUCLEOTIDE SEQUENCE</scope>
    <source>
        <strain evidence="3">CC99</strain>
    </source>
</reference>
<proteinExistence type="predicted"/>
<accession>A0A0Q9YN97</accession>
<dbReference type="RefSeq" id="WP_200953478.1">
    <property type="nucleotide sequence ID" value="NZ_LKHV02000001.1"/>
</dbReference>
<dbReference type="SUPFAM" id="SSF88713">
    <property type="entry name" value="Glycoside hydrolase/deacetylase"/>
    <property type="match status" value="1"/>
</dbReference>
<feature type="domain" description="NodB homology" evidence="1">
    <location>
        <begin position="28"/>
        <end position="299"/>
    </location>
</feature>
<dbReference type="EMBL" id="LKHV01000010">
    <property type="protein sequence ID" value="KRG17937.1"/>
    <property type="molecule type" value="Genomic_DNA"/>
</dbReference>
<dbReference type="PANTHER" id="PTHR47561">
    <property type="entry name" value="POLYSACCHARIDE DEACETYLASE FAMILY PROTEIN (AFU_ORTHOLOGUE AFUA_6G05030)"/>
    <property type="match status" value="1"/>
</dbReference>
<keyword evidence="2" id="KW-0378">Hydrolase</keyword>
<dbReference type="GO" id="GO:0016810">
    <property type="term" value="F:hydrolase activity, acting on carbon-nitrogen (but not peptide) bonds"/>
    <property type="evidence" value="ECO:0007669"/>
    <property type="project" value="InterPro"/>
</dbReference>
<keyword evidence="4" id="KW-1185">Reference proteome</keyword>
<dbReference type="InterPro" id="IPR022560">
    <property type="entry name" value="DUF3473"/>
</dbReference>
<dbReference type="STRING" id="437022.CC99x_01893"/>
<dbReference type="GO" id="GO:0005975">
    <property type="term" value="P:carbohydrate metabolic process"/>
    <property type="evidence" value="ECO:0007669"/>
    <property type="project" value="InterPro"/>
</dbReference>
<dbReference type="Gene3D" id="3.20.20.370">
    <property type="entry name" value="Glycoside hydrolase/deacetylase"/>
    <property type="match status" value="1"/>
</dbReference>
<organism evidence="2">
    <name type="scientific">Candidatus Berkiella cookevillensis</name>
    <dbReference type="NCBI Taxonomy" id="437022"/>
    <lineage>
        <taxon>Bacteria</taxon>
        <taxon>Pseudomonadati</taxon>
        <taxon>Pseudomonadota</taxon>
        <taxon>Gammaproteobacteria</taxon>
        <taxon>Candidatus Berkiellales</taxon>
        <taxon>Candidatus Berkiellaceae</taxon>
        <taxon>Candidatus Berkiella</taxon>
    </lineage>
</organism>
<dbReference type="InterPro" id="IPR045235">
    <property type="entry name" value="PuuE_HpPgdA-like"/>
</dbReference>
<gene>
    <name evidence="2" type="primary">pgdA_2</name>
    <name evidence="3" type="ORF">CC99x_009480</name>
    <name evidence="2" type="ORF">CC99x_01893</name>
</gene>
<comment type="caution">
    <text evidence="2">The sequence shown here is derived from an EMBL/GenBank/DDBJ whole genome shotgun (WGS) entry which is preliminary data.</text>
</comment>
<dbReference type="InterPro" id="IPR011330">
    <property type="entry name" value="Glyco_hydro/deAcase_b/a-brl"/>
</dbReference>
<protein>
    <submittedName>
        <fullName evidence="3">DUF3473 domain-containing protein</fullName>
    </submittedName>
    <submittedName>
        <fullName evidence="2">Peptidoglycan deacetylase</fullName>
        <ecNumber evidence="2">3.5.1.-</ecNumber>
    </submittedName>
</protein>
<dbReference type="Pfam" id="PF11959">
    <property type="entry name" value="DUF3473"/>
    <property type="match status" value="1"/>
</dbReference>
<dbReference type="CDD" id="cd10941">
    <property type="entry name" value="CE4_PuuE_HpPgdA_like_2"/>
    <property type="match status" value="1"/>
</dbReference>
<dbReference type="Pfam" id="PF01522">
    <property type="entry name" value="Polysacc_deac_1"/>
    <property type="match status" value="1"/>
</dbReference>